<evidence type="ECO:0000313" key="2">
    <source>
        <dbReference type="EMBL" id="PZO41846.1"/>
    </source>
</evidence>
<feature type="transmembrane region" description="Helical" evidence="1">
    <location>
        <begin position="15"/>
        <end position="33"/>
    </location>
</feature>
<accession>A0A2W4WAF8</accession>
<keyword evidence="1" id="KW-1133">Transmembrane helix</keyword>
<evidence type="ECO:0000256" key="1">
    <source>
        <dbReference type="SAM" id="Phobius"/>
    </source>
</evidence>
<keyword evidence="1" id="KW-0812">Transmembrane</keyword>
<feature type="transmembrane region" description="Helical" evidence="1">
    <location>
        <begin position="123"/>
        <end position="142"/>
    </location>
</feature>
<comment type="caution">
    <text evidence="2">The sequence shown here is derived from an EMBL/GenBank/DDBJ whole genome shotgun (WGS) entry which is preliminary data.</text>
</comment>
<dbReference type="EMBL" id="QBMN01000057">
    <property type="protein sequence ID" value="PZO41846.1"/>
    <property type="molecule type" value="Genomic_DNA"/>
</dbReference>
<proteinExistence type="predicted"/>
<feature type="transmembrane region" description="Helical" evidence="1">
    <location>
        <begin position="40"/>
        <end position="60"/>
    </location>
</feature>
<evidence type="ECO:0000313" key="3">
    <source>
        <dbReference type="Proteomes" id="UP000249081"/>
    </source>
</evidence>
<reference evidence="2 3" key="2">
    <citation type="submission" date="2018-06" db="EMBL/GenBank/DDBJ databases">
        <title>Metagenomic assembly of (sub)arctic Cyanobacteria and their associated microbiome from non-axenic cultures.</title>
        <authorList>
            <person name="Baurain D."/>
        </authorList>
    </citation>
    <scope>NUCLEOTIDE SEQUENCE [LARGE SCALE GENOMIC DNA]</scope>
    <source>
        <strain evidence="2">ULC041bin1</strain>
    </source>
</reference>
<organism evidence="2 3">
    <name type="scientific">Shackletoniella antarctica</name>
    <dbReference type="NCBI Taxonomy" id="268115"/>
    <lineage>
        <taxon>Bacteria</taxon>
        <taxon>Bacillati</taxon>
        <taxon>Cyanobacteriota</taxon>
        <taxon>Cyanophyceae</taxon>
        <taxon>Oculatellales</taxon>
        <taxon>Oculatellaceae</taxon>
        <taxon>Shackletoniella</taxon>
    </lineage>
</organism>
<reference evidence="3" key="1">
    <citation type="submission" date="2018-04" db="EMBL/GenBank/DDBJ databases">
        <authorList>
            <person name="Cornet L."/>
        </authorList>
    </citation>
    <scope>NUCLEOTIDE SEQUENCE [LARGE SCALE GENOMIC DNA]</scope>
</reference>
<name>A0A2W4WAF8_9CYAN</name>
<keyword evidence="1" id="KW-0472">Membrane</keyword>
<gene>
    <name evidence="2" type="ORF">DCF17_09945</name>
</gene>
<protein>
    <submittedName>
        <fullName evidence="2">Uncharacterized protein</fullName>
    </submittedName>
</protein>
<dbReference type="Proteomes" id="UP000249081">
    <property type="component" value="Unassembled WGS sequence"/>
</dbReference>
<dbReference type="AlphaFoldDB" id="A0A2W4WAF8"/>
<feature type="transmembrane region" description="Helical" evidence="1">
    <location>
        <begin position="80"/>
        <end position="111"/>
    </location>
</feature>
<sequence>MKPNRSLPTLLRSHWLSWTLLVMAYATFGNFLHHRETSQIAWGVTVLLAVAGAWLITLGWPQTRRVLLLGFQSDVGYFAMALSAASVAVLVVTQFQMFAYFAMLVAVSLLARVDNLIAGFRDAIAFLWLAVLALLGLAVSWLPTLLSSLST</sequence>